<sequence>MADKEKGAQSGGPAAAAVFGAVELLEAILAKLELRQLHAIQRVNSAFKNVINGSPTLRAIAHDRHGSPAGSRSPYRIASTHVDDNTFIVCSKVSTFRLIDAWDYKLRADVSMLVSGQSERMHGLWEGMIVTDWDKSFTCKFDRRHRTDRWSIKVERGDTLGELVDALILRVRKEMKTTSFRALVRG</sequence>
<name>A0AAE0WIE6_9PEZI</name>
<reference evidence="1" key="1">
    <citation type="submission" date="2023-07" db="EMBL/GenBank/DDBJ databases">
        <title>Black Yeasts Isolated from many extreme environments.</title>
        <authorList>
            <person name="Coleine C."/>
            <person name="Stajich J.E."/>
            <person name="Selbmann L."/>
        </authorList>
    </citation>
    <scope>NUCLEOTIDE SEQUENCE</scope>
    <source>
        <strain evidence="1">CCFEE 5485</strain>
    </source>
</reference>
<proteinExistence type="predicted"/>
<evidence type="ECO:0000313" key="2">
    <source>
        <dbReference type="Proteomes" id="UP001274830"/>
    </source>
</evidence>
<keyword evidence="2" id="KW-1185">Reference proteome</keyword>
<accession>A0AAE0WIE6</accession>
<dbReference type="EMBL" id="JAUTXT010000061">
    <property type="protein sequence ID" value="KAK3670178.1"/>
    <property type="molecule type" value="Genomic_DNA"/>
</dbReference>
<evidence type="ECO:0008006" key="3">
    <source>
        <dbReference type="Google" id="ProtNLM"/>
    </source>
</evidence>
<evidence type="ECO:0000313" key="1">
    <source>
        <dbReference type="EMBL" id="KAK3670178.1"/>
    </source>
</evidence>
<comment type="caution">
    <text evidence="1">The sequence shown here is derived from an EMBL/GenBank/DDBJ whole genome shotgun (WGS) entry which is preliminary data.</text>
</comment>
<protein>
    <recommendedName>
        <fullName evidence="3">F-box domain-containing protein</fullName>
    </recommendedName>
</protein>
<organism evidence="1 2">
    <name type="scientific">Recurvomyces mirabilis</name>
    <dbReference type="NCBI Taxonomy" id="574656"/>
    <lineage>
        <taxon>Eukaryota</taxon>
        <taxon>Fungi</taxon>
        <taxon>Dikarya</taxon>
        <taxon>Ascomycota</taxon>
        <taxon>Pezizomycotina</taxon>
        <taxon>Dothideomycetes</taxon>
        <taxon>Dothideomycetidae</taxon>
        <taxon>Mycosphaerellales</taxon>
        <taxon>Teratosphaeriaceae</taxon>
        <taxon>Recurvomyces</taxon>
    </lineage>
</organism>
<dbReference type="Proteomes" id="UP001274830">
    <property type="component" value="Unassembled WGS sequence"/>
</dbReference>
<gene>
    <name evidence="1" type="ORF">LTR78_009934</name>
</gene>
<dbReference type="AlphaFoldDB" id="A0AAE0WIE6"/>